<feature type="compositionally biased region" description="Basic residues" evidence="1">
    <location>
        <begin position="30"/>
        <end position="40"/>
    </location>
</feature>
<dbReference type="OrthoDB" id="55737at2759"/>
<dbReference type="EMBL" id="AGNL01007116">
    <property type="protein sequence ID" value="EJK71529.1"/>
    <property type="molecule type" value="Genomic_DNA"/>
</dbReference>
<proteinExistence type="predicted"/>
<keyword evidence="3" id="KW-1185">Reference proteome</keyword>
<evidence type="ECO:0000313" key="3">
    <source>
        <dbReference type="Proteomes" id="UP000266841"/>
    </source>
</evidence>
<sequence length="107" mass="11763">MMIRQGQLPDKQTRQPTRHPGRAELQEARRRPRPKSMHKKLSGDGTNGQVGPFETALGEFYTGNVLPVAVGAFSEVNEDASKLITRLARLTAKTDFGKSMSPLVSNT</sequence>
<protein>
    <submittedName>
        <fullName evidence="2">Uncharacterized protein</fullName>
    </submittedName>
</protein>
<comment type="caution">
    <text evidence="2">The sequence shown here is derived from an EMBL/GenBank/DDBJ whole genome shotgun (WGS) entry which is preliminary data.</text>
</comment>
<reference evidence="2 3" key="1">
    <citation type="journal article" date="2012" name="Genome Biol.">
        <title>Genome and low-iron response of an oceanic diatom adapted to chronic iron limitation.</title>
        <authorList>
            <person name="Lommer M."/>
            <person name="Specht M."/>
            <person name="Roy A.S."/>
            <person name="Kraemer L."/>
            <person name="Andreson R."/>
            <person name="Gutowska M.A."/>
            <person name="Wolf J."/>
            <person name="Bergner S.V."/>
            <person name="Schilhabel M.B."/>
            <person name="Klostermeier U.C."/>
            <person name="Beiko R.G."/>
            <person name="Rosenstiel P."/>
            <person name="Hippler M."/>
            <person name="Laroche J."/>
        </authorList>
    </citation>
    <scope>NUCLEOTIDE SEQUENCE [LARGE SCALE GENOMIC DNA]</scope>
    <source>
        <strain evidence="2 3">CCMP1005</strain>
    </source>
</reference>
<accession>K0T2Y8</accession>
<dbReference type="AlphaFoldDB" id="K0T2Y8"/>
<organism evidence="2 3">
    <name type="scientific">Thalassiosira oceanica</name>
    <name type="common">Marine diatom</name>
    <dbReference type="NCBI Taxonomy" id="159749"/>
    <lineage>
        <taxon>Eukaryota</taxon>
        <taxon>Sar</taxon>
        <taxon>Stramenopiles</taxon>
        <taxon>Ochrophyta</taxon>
        <taxon>Bacillariophyta</taxon>
        <taxon>Coscinodiscophyceae</taxon>
        <taxon>Thalassiosirophycidae</taxon>
        <taxon>Thalassiosirales</taxon>
        <taxon>Thalassiosiraceae</taxon>
        <taxon>Thalassiosira</taxon>
    </lineage>
</organism>
<evidence type="ECO:0000313" key="2">
    <source>
        <dbReference type="EMBL" id="EJK71529.1"/>
    </source>
</evidence>
<feature type="region of interest" description="Disordered" evidence="1">
    <location>
        <begin position="1"/>
        <end position="50"/>
    </location>
</feature>
<feature type="non-terminal residue" evidence="2">
    <location>
        <position position="1"/>
    </location>
</feature>
<evidence type="ECO:0000256" key="1">
    <source>
        <dbReference type="SAM" id="MobiDB-lite"/>
    </source>
</evidence>
<gene>
    <name evidence="2" type="ORF">THAOC_07019</name>
</gene>
<dbReference type="Proteomes" id="UP000266841">
    <property type="component" value="Unassembled WGS sequence"/>
</dbReference>
<name>K0T2Y8_THAOC</name>